<evidence type="ECO:0000313" key="1">
    <source>
        <dbReference type="EMBL" id="ELU16318.1"/>
    </source>
</evidence>
<dbReference type="HOGENOM" id="CLU_895011_0_0_1"/>
<evidence type="ECO:0008006" key="4">
    <source>
        <dbReference type="Google" id="ProtNLM"/>
    </source>
</evidence>
<dbReference type="AlphaFoldDB" id="R7VBV5"/>
<organism evidence="1">
    <name type="scientific">Capitella teleta</name>
    <name type="common">Polychaete worm</name>
    <dbReference type="NCBI Taxonomy" id="283909"/>
    <lineage>
        <taxon>Eukaryota</taxon>
        <taxon>Metazoa</taxon>
        <taxon>Spiralia</taxon>
        <taxon>Lophotrochozoa</taxon>
        <taxon>Annelida</taxon>
        <taxon>Polychaeta</taxon>
        <taxon>Sedentaria</taxon>
        <taxon>Scolecida</taxon>
        <taxon>Capitellidae</taxon>
        <taxon>Capitella</taxon>
    </lineage>
</organism>
<gene>
    <name evidence="1" type="ORF">CAPTEDRAFT_192427</name>
</gene>
<reference evidence="2" key="3">
    <citation type="submission" date="2015-06" db="UniProtKB">
        <authorList>
            <consortium name="EnsemblMetazoa"/>
        </authorList>
    </citation>
    <scope>IDENTIFICATION</scope>
</reference>
<dbReference type="OrthoDB" id="6156557at2759"/>
<dbReference type="Proteomes" id="UP000014760">
    <property type="component" value="Unassembled WGS sequence"/>
</dbReference>
<accession>R7VBV5</accession>
<evidence type="ECO:0000313" key="3">
    <source>
        <dbReference type="Proteomes" id="UP000014760"/>
    </source>
</evidence>
<sequence length="311" mass="35575">MRLTFDIGSGMRKRGSEPHKRLQIRVKNNRKSGNYKVCSPIPCYGHRRLLEEGIRTHGIVMVGTFPNLSPNEYLWDKLNSRELIQGCNNIAQGRQGLESQREIWSKIPLMCYWHTFCLGAKQAEMNVFLALVLALSPNFVISEEVQMCSMGGHQPDPFMSDLENHYPESNHFYFGVKACRDAMLRLNFQDSTFSLYFETRYNGVTLMPEIVKKHHDSLSGTTLWTSNMTLLDCDEMKYFWLKWIEGELSFGQGLQVDSGVLATIADSDVHAEYDTAKYSWLDMSTLSTGADFEKQCASLHAIREQQDEIIG</sequence>
<proteinExistence type="predicted"/>
<keyword evidence="3" id="KW-1185">Reference proteome</keyword>
<protein>
    <recommendedName>
        <fullName evidence="4">Farnesoic acid O-methyl transferase domain-containing protein</fullName>
    </recommendedName>
</protein>
<dbReference type="EMBL" id="KB293181">
    <property type="protein sequence ID" value="ELU16318.1"/>
    <property type="molecule type" value="Genomic_DNA"/>
</dbReference>
<dbReference type="EMBL" id="AMQN01004317">
    <property type="status" value="NOT_ANNOTATED_CDS"/>
    <property type="molecule type" value="Genomic_DNA"/>
</dbReference>
<dbReference type="EnsemblMetazoa" id="CapteT192427">
    <property type="protein sequence ID" value="CapteP192427"/>
    <property type="gene ID" value="CapteG192427"/>
</dbReference>
<evidence type="ECO:0000313" key="2">
    <source>
        <dbReference type="EnsemblMetazoa" id="CapteP192427"/>
    </source>
</evidence>
<reference evidence="1 3" key="2">
    <citation type="journal article" date="2013" name="Nature">
        <title>Insights into bilaterian evolution from three spiralian genomes.</title>
        <authorList>
            <person name="Simakov O."/>
            <person name="Marletaz F."/>
            <person name="Cho S.J."/>
            <person name="Edsinger-Gonzales E."/>
            <person name="Havlak P."/>
            <person name="Hellsten U."/>
            <person name="Kuo D.H."/>
            <person name="Larsson T."/>
            <person name="Lv J."/>
            <person name="Arendt D."/>
            <person name="Savage R."/>
            <person name="Osoegawa K."/>
            <person name="de Jong P."/>
            <person name="Grimwood J."/>
            <person name="Chapman J.A."/>
            <person name="Shapiro H."/>
            <person name="Aerts A."/>
            <person name="Otillar R.P."/>
            <person name="Terry A.Y."/>
            <person name="Boore J.L."/>
            <person name="Grigoriev I.V."/>
            <person name="Lindberg D.R."/>
            <person name="Seaver E.C."/>
            <person name="Weisblat D.A."/>
            <person name="Putnam N.H."/>
            <person name="Rokhsar D.S."/>
        </authorList>
    </citation>
    <scope>NUCLEOTIDE SEQUENCE</scope>
    <source>
        <strain evidence="1 3">I ESC-2004</strain>
    </source>
</reference>
<name>R7VBV5_CAPTE</name>
<reference evidence="3" key="1">
    <citation type="submission" date="2012-12" db="EMBL/GenBank/DDBJ databases">
        <authorList>
            <person name="Hellsten U."/>
            <person name="Grimwood J."/>
            <person name="Chapman J.A."/>
            <person name="Shapiro H."/>
            <person name="Aerts A."/>
            <person name="Otillar R.P."/>
            <person name="Terry A.Y."/>
            <person name="Boore J.L."/>
            <person name="Simakov O."/>
            <person name="Marletaz F."/>
            <person name="Cho S.-J."/>
            <person name="Edsinger-Gonzales E."/>
            <person name="Havlak P."/>
            <person name="Kuo D.-H."/>
            <person name="Larsson T."/>
            <person name="Lv J."/>
            <person name="Arendt D."/>
            <person name="Savage R."/>
            <person name="Osoegawa K."/>
            <person name="de Jong P."/>
            <person name="Lindberg D.R."/>
            <person name="Seaver E.C."/>
            <person name="Weisblat D.A."/>
            <person name="Putnam N.H."/>
            <person name="Grigoriev I.V."/>
            <person name="Rokhsar D.S."/>
        </authorList>
    </citation>
    <scope>NUCLEOTIDE SEQUENCE</scope>
    <source>
        <strain evidence="3">I ESC-2004</strain>
    </source>
</reference>